<dbReference type="STRING" id="1406858.GCA_000710895_06280"/>
<keyword evidence="5 6" id="KW-0460">Magnesium</keyword>
<evidence type="ECO:0000313" key="8">
    <source>
        <dbReference type="EMBL" id="SUA80249.1"/>
    </source>
</evidence>
<organism evidence="8 9">
    <name type="scientific">Nocardia otitidiscaviarum</name>
    <dbReference type="NCBI Taxonomy" id="1823"/>
    <lineage>
        <taxon>Bacteria</taxon>
        <taxon>Bacillati</taxon>
        <taxon>Actinomycetota</taxon>
        <taxon>Actinomycetes</taxon>
        <taxon>Mycobacteriales</taxon>
        <taxon>Nocardiaceae</taxon>
        <taxon>Nocardia</taxon>
    </lineage>
</organism>
<feature type="binding site" evidence="6">
    <location>
        <position position="134"/>
    </location>
    <ligand>
        <name>Mg(2+)</name>
        <dbReference type="ChEBI" id="CHEBI:18420"/>
        <label>1</label>
        <note>catalytic</note>
    </ligand>
</feature>
<dbReference type="Pfam" id="PF00459">
    <property type="entry name" value="Inositol_P"/>
    <property type="match status" value="1"/>
</dbReference>
<name>A0A378YV08_9NOCA</name>
<keyword evidence="3 6" id="KW-0479">Metal-binding</keyword>
<keyword evidence="9" id="KW-1185">Reference proteome</keyword>
<comment type="cofactor">
    <cofactor evidence="6">
        <name>Mg(2+)</name>
        <dbReference type="ChEBI" id="CHEBI:18420"/>
    </cofactor>
</comment>
<feature type="binding site" evidence="6">
    <location>
        <position position="115"/>
    </location>
    <ligand>
        <name>Mg(2+)</name>
        <dbReference type="ChEBI" id="CHEBI:18420"/>
        <label>1</label>
        <note>catalytic</note>
    </ligand>
</feature>
<keyword evidence="4 8" id="KW-0378">Hydrolase</keyword>
<gene>
    <name evidence="8" type="primary">suhB</name>
    <name evidence="8" type="ORF">NCTC1934_04182</name>
</gene>
<feature type="compositionally biased region" description="Basic and acidic residues" evidence="7">
    <location>
        <begin position="65"/>
        <end position="76"/>
    </location>
</feature>
<dbReference type="GO" id="GO:0046872">
    <property type="term" value="F:metal ion binding"/>
    <property type="evidence" value="ECO:0007669"/>
    <property type="project" value="UniProtKB-KW"/>
</dbReference>
<evidence type="ECO:0000313" key="9">
    <source>
        <dbReference type="Proteomes" id="UP000255467"/>
    </source>
</evidence>
<dbReference type="EMBL" id="UGRY01000002">
    <property type="protein sequence ID" value="SUA80249.1"/>
    <property type="molecule type" value="Genomic_DNA"/>
</dbReference>
<dbReference type="GO" id="GO:0006020">
    <property type="term" value="P:inositol metabolic process"/>
    <property type="evidence" value="ECO:0007669"/>
    <property type="project" value="TreeGrafter"/>
</dbReference>
<protein>
    <recommendedName>
        <fullName evidence="2">inositol-phosphate phosphatase</fullName>
        <ecNumber evidence="2">3.1.3.25</ecNumber>
    </recommendedName>
</protein>
<feature type="region of interest" description="Disordered" evidence="7">
    <location>
        <begin position="65"/>
        <end position="86"/>
    </location>
</feature>
<feature type="binding site" evidence="6">
    <location>
        <position position="131"/>
    </location>
    <ligand>
        <name>Mg(2+)</name>
        <dbReference type="ChEBI" id="CHEBI:18420"/>
        <label>1</label>
        <note>catalytic</note>
    </ligand>
</feature>
<comment type="catalytic activity">
    <reaction evidence="1">
        <text>a myo-inositol phosphate + H2O = myo-inositol + phosphate</text>
        <dbReference type="Rhea" id="RHEA:24056"/>
        <dbReference type="ChEBI" id="CHEBI:15377"/>
        <dbReference type="ChEBI" id="CHEBI:17268"/>
        <dbReference type="ChEBI" id="CHEBI:43474"/>
        <dbReference type="ChEBI" id="CHEBI:84139"/>
        <dbReference type="EC" id="3.1.3.25"/>
    </reaction>
</comment>
<sequence>MRVSPDLCCDGCVPDSDFTSTSTSTFTSTASNTTDGPDGTDIAELRRVAVLLAETAAAHVRSRRPEVFGPHARESDAVQAKSTPTDPVTVVDTETEQLVRKLLAELRPHDRVVGEEGGGSLDGDAVHWVVDPIDGTVNFLYGIPAYAVSVAAMRDGRSLAGAVADVAHEVIYSAGLGQGAHRLEPGADPIPLRCNAVDSAAMSLVATGFAYARHRRTRQGRLIAELLPHIRDIRRVGAAALDLCMVAEGRVDAHYEHGLNLWDWAAGALIAAEAGARLRLPAPEASGAEGALTVAAAPGIADELFGLLEELGATEAIPES</sequence>
<dbReference type="AlphaFoldDB" id="A0A378YV08"/>
<dbReference type="Gene3D" id="3.30.540.10">
    <property type="entry name" value="Fructose-1,6-Bisphosphatase, subunit A, domain 1"/>
    <property type="match status" value="1"/>
</dbReference>
<dbReference type="Proteomes" id="UP000255467">
    <property type="component" value="Unassembled WGS sequence"/>
</dbReference>
<dbReference type="GO" id="GO:0008934">
    <property type="term" value="F:inositol monophosphate 1-phosphatase activity"/>
    <property type="evidence" value="ECO:0007669"/>
    <property type="project" value="TreeGrafter"/>
</dbReference>
<dbReference type="PRINTS" id="PR00377">
    <property type="entry name" value="IMPHPHTASES"/>
</dbReference>
<evidence type="ECO:0000256" key="4">
    <source>
        <dbReference type="ARBA" id="ARBA00022801"/>
    </source>
</evidence>
<feature type="region of interest" description="Disordered" evidence="7">
    <location>
        <begin position="19"/>
        <end position="40"/>
    </location>
</feature>
<dbReference type="Gene3D" id="3.40.190.80">
    <property type="match status" value="1"/>
</dbReference>
<evidence type="ECO:0000256" key="3">
    <source>
        <dbReference type="ARBA" id="ARBA00022723"/>
    </source>
</evidence>
<evidence type="ECO:0000256" key="1">
    <source>
        <dbReference type="ARBA" id="ARBA00001033"/>
    </source>
</evidence>
<evidence type="ECO:0000256" key="2">
    <source>
        <dbReference type="ARBA" id="ARBA00013106"/>
    </source>
</evidence>
<feature type="binding site" evidence="6">
    <location>
        <position position="133"/>
    </location>
    <ligand>
        <name>Mg(2+)</name>
        <dbReference type="ChEBI" id="CHEBI:18420"/>
        <label>1</label>
        <note>catalytic</note>
    </ligand>
</feature>
<reference evidence="8 9" key="1">
    <citation type="submission" date="2018-06" db="EMBL/GenBank/DDBJ databases">
        <authorList>
            <consortium name="Pathogen Informatics"/>
            <person name="Doyle S."/>
        </authorList>
    </citation>
    <scope>NUCLEOTIDE SEQUENCE [LARGE SCALE GENOMIC DNA]</scope>
    <source>
        <strain evidence="8 9">NCTC1934</strain>
    </source>
</reference>
<accession>A0A378YV08</accession>
<dbReference type="PANTHER" id="PTHR20854">
    <property type="entry name" value="INOSITOL MONOPHOSPHATASE"/>
    <property type="match status" value="1"/>
</dbReference>
<evidence type="ECO:0000256" key="5">
    <source>
        <dbReference type="ARBA" id="ARBA00022842"/>
    </source>
</evidence>
<dbReference type="OrthoDB" id="9772456at2"/>
<dbReference type="GO" id="GO:0046854">
    <property type="term" value="P:phosphatidylinositol phosphate biosynthetic process"/>
    <property type="evidence" value="ECO:0007669"/>
    <property type="project" value="InterPro"/>
</dbReference>
<dbReference type="InterPro" id="IPR020550">
    <property type="entry name" value="Inositol_monophosphatase_CS"/>
</dbReference>
<feature type="binding site" evidence="6">
    <location>
        <position position="263"/>
    </location>
    <ligand>
        <name>Mg(2+)</name>
        <dbReference type="ChEBI" id="CHEBI:18420"/>
        <label>1</label>
        <note>catalytic</note>
    </ligand>
</feature>
<dbReference type="SUPFAM" id="SSF56655">
    <property type="entry name" value="Carbohydrate phosphatase"/>
    <property type="match status" value="1"/>
</dbReference>
<evidence type="ECO:0000256" key="7">
    <source>
        <dbReference type="SAM" id="MobiDB-lite"/>
    </source>
</evidence>
<dbReference type="PROSITE" id="PS00629">
    <property type="entry name" value="IMP_1"/>
    <property type="match status" value="1"/>
</dbReference>
<dbReference type="PROSITE" id="PS00630">
    <property type="entry name" value="IMP_2"/>
    <property type="match status" value="1"/>
</dbReference>
<dbReference type="EC" id="3.1.3.25" evidence="2"/>
<dbReference type="PANTHER" id="PTHR20854:SF4">
    <property type="entry name" value="INOSITOL-1-MONOPHOSPHATASE-RELATED"/>
    <property type="match status" value="1"/>
</dbReference>
<proteinExistence type="predicted"/>
<dbReference type="InterPro" id="IPR020583">
    <property type="entry name" value="Inositol_monoP_metal-BS"/>
</dbReference>
<dbReference type="InterPro" id="IPR000760">
    <property type="entry name" value="Inositol_monophosphatase-like"/>
</dbReference>
<evidence type="ECO:0000256" key="6">
    <source>
        <dbReference type="PIRSR" id="PIRSR600760-2"/>
    </source>
</evidence>
<feature type="compositionally biased region" description="Low complexity" evidence="7">
    <location>
        <begin position="19"/>
        <end position="35"/>
    </location>
</feature>
<dbReference type="GO" id="GO:0007165">
    <property type="term" value="P:signal transduction"/>
    <property type="evidence" value="ECO:0007669"/>
    <property type="project" value="TreeGrafter"/>
</dbReference>